<dbReference type="InterPro" id="IPR011773">
    <property type="entry name" value="DNA-dir_RpoA"/>
</dbReference>
<keyword evidence="6 8" id="KW-0804">Transcription</keyword>
<dbReference type="GO" id="GO:0003899">
    <property type="term" value="F:DNA-directed RNA polymerase activity"/>
    <property type="evidence" value="ECO:0007669"/>
    <property type="project" value="UniProtKB-UniRule"/>
</dbReference>
<protein>
    <recommendedName>
        <fullName evidence="8">DNA-directed RNA polymerase subunit alpha</fullName>
        <shortName evidence="8">PEP</shortName>
        <ecNumber evidence="8">2.7.7.6</ecNumber>
    </recommendedName>
    <alternativeName>
        <fullName evidence="8">Plastid-encoded RNA polymerase subunit alpha</fullName>
        <shortName evidence="8">RNA polymerase subunit alpha</shortName>
    </alternativeName>
</protein>
<keyword evidence="5 8" id="KW-0548">Nucleotidyltransferase</keyword>
<dbReference type="SUPFAM" id="SSF55257">
    <property type="entry name" value="RBP11-like subunits of RNA polymerase"/>
    <property type="match status" value="1"/>
</dbReference>
<evidence type="ECO:0000256" key="5">
    <source>
        <dbReference type="ARBA" id="ARBA00022695"/>
    </source>
</evidence>
<dbReference type="SMART" id="SM00662">
    <property type="entry name" value="RPOLD"/>
    <property type="match status" value="1"/>
</dbReference>
<evidence type="ECO:0000256" key="3">
    <source>
        <dbReference type="ARBA" id="ARBA00022478"/>
    </source>
</evidence>
<reference evidence="10" key="1">
    <citation type="journal article" date="2016" name="Mol. Phylogenet. Evol.">
        <title>Chloroplast phylogenomic data from the green algal order Sphaeropleales (Chlorophyceae, Chlorophyta) reveal complex patterns of sequence evolution.</title>
        <authorList>
            <person name="Fucikova K."/>
            <person name="Lewis P.O."/>
            <person name="Lewis L.A."/>
        </authorList>
    </citation>
    <scope>NUCLEOTIDE SEQUENCE</scope>
    <source>
        <strain evidence="10">UTEX 1240</strain>
    </source>
</reference>
<evidence type="ECO:0000313" key="10">
    <source>
        <dbReference type="EMBL" id="AMN09247.1"/>
    </source>
</evidence>
<dbReference type="InterPro" id="IPR036603">
    <property type="entry name" value="RBP11-like"/>
</dbReference>
<evidence type="ECO:0000256" key="7">
    <source>
        <dbReference type="ARBA" id="ARBA00048552"/>
    </source>
</evidence>
<name>A0A140GIY2_9CHLO</name>
<comment type="similarity">
    <text evidence="2 8">Belongs to the RNA polymerase alpha chain family.</text>
</comment>
<dbReference type="Pfam" id="PF03118">
    <property type="entry name" value="RNA_pol_A_CTD"/>
    <property type="match status" value="1"/>
</dbReference>
<comment type="subcellular location">
    <subcellularLocation>
        <location evidence="8">Plastid</location>
        <location evidence="8">Chloroplast</location>
    </subcellularLocation>
</comment>
<sequence length="385" mass="44195">MQNFFLSCKEIRIEPTSPRTYYGCFYLGPFENGQGLTVANTLRRTLLSEISGLAITSVKVNDAYHEYSMLPGVRETVLDILLNLKEIILTKKNKKPLIQTQLGYLQVRGPGVVRASDLKLPPMIQCIDPDQYIATLSENGYLNLKFRIDEGKNFIFQKNPFDLSNFHRKGLLVDERFLLIDAVFTPVKKVNYTVESYGAESIEKANQVIILEVWTNGGVSPKEAVSQTLNYLRMLFSGLGQLKVLQSTLTNYSLNNNKKSQQVLKKINNDLDLFQARFFKKRKIKHIVPDLMTQELSKSIKNKRKEEYLEEINQQTIKEWKNKNINDLGLPFRVFNCLYKAKIQTIGEILEMNPTDLKEIPGLGQHSLWVLKETLKLKGLTLKQN</sequence>
<keyword evidence="4 8" id="KW-0808">Transferase</keyword>
<dbReference type="GO" id="GO:0006351">
    <property type="term" value="P:DNA-templated transcription"/>
    <property type="evidence" value="ECO:0007669"/>
    <property type="project" value="UniProtKB-UniRule"/>
</dbReference>
<dbReference type="SUPFAM" id="SSF56553">
    <property type="entry name" value="Insert subdomain of RNA polymerase alpha subunit"/>
    <property type="match status" value="1"/>
</dbReference>
<evidence type="ECO:0000256" key="2">
    <source>
        <dbReference type="ARBA" id="ARBA00007123"/>
    </source>
</evidence>
<dbReference type="InterPro" id="IPR011262">
    <property type="entry name" value="DNA-dir_RNA_pol_insert"/>
</dbReference>
<feature type="domain" description="DNA-directed RNA polymerase RpoA/D/Rpb3-type" evidence="9">
    <location>
        <begin position="22"/>
        <end position="242"/>
    </location>
</feature>
<dbReference type="CDD" id="cd06928">
    <property type="entry name" value="RNAP_alpha_NTD"/>
    <property type="match status" value="1"/>
</dbReference>
<gene>
    <name evidence="8 10" type="primary">rpoA</name>
</gene>
<accession>A0A140GIY2</accession>
<evidence type="ECO:0000256" key="8">
    <source>
        <dbReference type="HAMAP-Rule" id="MF_00059"/>
    </source>
</evidence>
<feature type="region of interest" description="Alpha C-terminal domain (alpha-CTD)" evidence="8">
    <location>
        <begin position="312"/>
        <end position="385"/>
    </location>
</feature>
<proteinExistence type="inferred from homology"/>
<dbReference type="GO" id="GO:0003677">
    <property type="term" value="F:DNA binding"/>
    <property type="evidence" value="ECO:0007669"/>
    <property type="project" value="UniProtKB-UniRule"/>
</dbReference>
<comment type="function">
    <text evidence="1 8">DNA-dependent RNA polymerase catalyzes the transcription of DNA into RNA using the four ribonucleoside triphosphates as substrates.</text>
</comment>
<dbReference type="InterPro" id="IPR011260">
    <property type="entry name" value="RNAP_asu_C"/>
</dbReference>
<geneLocation type="chloroplast" evidence="10"/>
<feature type="region of interest" description="Alpha N-terminal domain (alpha-NTD)" evidence="8">
    <location>
        <begin position="1"/>
        <end position="292"/>
    </location>
</feature>
<dbReference type="AlphaFoldDB" id="A0A140GIY2"/>
<keyword evidence="3 8" id="KW-0240">DNA-directed RNA polymerase</keyword>
<dbReference type="HAMAP" id="MF_00059">
    <property type="entry name" value="RNApol_bact_RpoA"/>
    <property type="match status" value="1"/>
</dbReference>
<dbReference type="EC" id="2.7.7.6" evidence="8"/>
<evidence type="ECO:0000256" key="4">
    <source>
        <dbReference type="ARBA" id="ARBA00022679"/>
    </source>
</evidence>
<comment type="subunit">
    <text evidence="8">In plastids the minimal PEP RNA polymerase catalytic core is composed of four subunits: alpha, beta, beta', and beta''. When a (nuclear-encoded) sigma factor is associated with the core the holoenzyme is formed, which can initiate transcription.</text>
</comment>
<evidence type="ECO:0000256" key="6">
    <source>
        <dbReference type="ARBA" id="ARBA00023163"/>
    </source>
</evidence>
<organism evidence="10">
    <name type="scientific">Ourococcus multisporus</name>
    <dbReference type="NCBI Taxonomy" id="132186"/>
    <lineage>
        <taxon>Eukaryota</taxon>
        <taxon>Viridiplantae</taxon>
        <taxon>Chlorophyta</taxon>
        <taxon>core chlorophytes</taxon>
        <taxon>Chlorophyceae</taxon>
        <taxon>CS clade</taxon>
        <taxon>Sphaeropleales</taxon>
        <taxon>Selenastraceae</taxon>
        <taxon>Ourococcus</taxon>
    </lineage>
</organism>
<dbReference type="Pfam" id="PF01000">
    <property type="entry name" value="RNA_pol_A_bac"/>
    <property type="match status" value="1"/>
</dbReference>
<comment type="domain">
    <text evidence="8">The N-terminal domain is essential for RNAP assembly and basal transcription, whereas the C-terminal domain is involved in interaction with transcriptional regulators and with upstream promoter elements.</text>
</comment>
<dbReference type="GO" id="GO:0046983">
    <property type="term" value="F:protein dimerization activity"/>
    <property type="evidence" value="ECO:0007669"/>
    <property type="project" value="InterPro"/>
</dbReference>
<evidence type="ECO:0000259" key="9">
    <source>
        <dbReference type="SMART" id="SM00662"/>
    </source>
</evidence>
<dbReference type="Pfam" id="PF01193">
    <property type="entry name" value="RNA_pol_L"/>
    <property type="match status" value="1"/>
</dbReference>
<dbReference type="GO" id="GO:0000428">
    <property type="term" value="C:DNA-directed RNA polymerase complex"/>
    <property type="evidence" value="ECO:0007669"/>
    <property type="project" value="UniProtKB-KW"/>
</dbReference>
<dbReference type="Gene3D" id="1.10.150.20">
    <property type="entry name" value="5' to 3' exonuclease, C-terminal subdomain"/>
    <property type="match status" value="1"/>
</dbReference>
<dbReference type="InterPro" id="IPR011263">
    <property type="entry name" value="DNA-dir_RNA_pol_RpoA/D/Rpb3"/>
</dbReference>
<evidence type="ECO:0000256" key="1">
    <source>
        <dbReference type="ARBA" id="ARBA00004026"/>
    </source>
</evidence>
<keyword evidence="10" id="KW-0934">Plastid</keyword>
<dbReference type="InterPro" id="IPR036643">
    <property type="entry name" value="RNApol_insert_sf"/>
</dbReference>
<dbReference type="SUPFAM" id="SSF47789">
    <property type="entry name" value="C-terminal domain of RNA polymerase alpha subunit"/>
    <property type="match status" value="1"/>
</dbReference>
<keyword evidence="10" id="KW-0150">Chloroplast</keyword>
<dbReference type="EMBL" id="KT369464">
    <property type="protein sequence ID" value="AMN09247.1"/>
    <property type="molecule type" value="Genomic_DNA"/>
</dbReference>
<dbReference type="Gene3D" id="3.30.1360.10">
    <property type="entry name" value="RNA polymerase, RBP11-like subunit"/>
    <property type="match status" value="1"/>
</dbReference>
<dbReference type="Gene3D" id="2.170.120.12">
    <property type="entry name" value="DNA-directed RNA polymerase, insert domain"/>
    <property type="match status" value="1"/>
</dbReference>
<comment type="catalytic activity">
    <reaction evidence="7 8">
        <text>RNA(n) + a ribonucleoside 5'-triphosphate = RNA(n+1) + diphosphate</text>
        <dbReference type="Rhea" id="RHEA:21248"/>
        <dbReference type="Rhea" id="RHEA-COMP:14527"/>
        <dbReference type="Rhea" id="RHEA-COMP:17342"/>
        <dbReference type="ChEBI" id="CHEBI:33019"/>
        <dbReference type="ChEBI" id="CHEBI:61557"/>
        <dbReference type="ChEBI" id="CHEBI:140395"/>
        <dbReference type="EC" id="2.7.7.6"/>
    </reaction>
</comment>
<dbReference type="GO" id="GO:0009507">
    <property type="term" value="C:chloroplast"/>
    <property type="evidence" value="ECO:0007669"/>
    <property type="project" value="UniProtKB-SubCell"/>
</dbReference>